<dbReference type="PANTHER" id="PTHR13271">
    <property type="entry name" value="UNCHARACTERIZED PUTATIVE METHYLTRANSFERASE"/>
    <property type="match status" value="1"/>
</dbReference>
<reference evidence="6" key="1">
    <citation type="journal article" date="2020" name="Stud. Mycol.">
        <title>101 Dothideomycetes genomes: a test case for predicting lifestyles and emergence of pathogens.</title>
        <authorList>
            <person name="Haridas S."/>
            <person name="Albert R."/>
            <person name="Binder M."/>
            <person name="Bloem J."/>
            <person name="Labutti K."/>
            <person name="Salamov A."/>
            <person name="Andreopoulos B."/>
            <person name="Baker S."/>
            <person name="Barry K."/>
            <person name="Bills G."/>
            <person name="Bluhm B."/>
            <person name="Cannon C."/>
            <person name="Castanera R."/>
            <person name="Culley D."/>
            <person name="Daum C."/>
            <person name="Ezra D."/>
            <person name="Gonzalez J."/>
            <person name="Henrissat B."/>
            <person name="Kuo A."/>
            <person name="Liang C."/>
            <person name="Lipzen A."/>
            <person name="Lutzoni F."/>
            <person name="Magnuson J."/>
            <person name="Mondo S."/>
            <person name="Nolan M."/>
            <person name="Ohm R."/>
            <person name="Pangilinan J."/>
            <person name="Park H.-J."/>
            <person name="Ramirez L."/>
            <person name="Alfaro M."/>
            <person name="Sun H."/>
            <person name="Tritt A."/>
            <person name="Yoshinaga Y."/>
            <person name="Zwiers L.-H."/>
            <person name="Turgeon B."/>
            <person name="Goodwin S."/>
            <person name="Spatafora J."/>
            <person name="Crous P."/>
            <person name="Grigoriev I."/>
        </authorList>
    </citation>
    <scope>NUCLEOTIDE SEQUENCE</scope>
    <source>
        <strain evidence="6">CBS 119925</strain>
    </source>
</reference>
<gene>
    <name evidence="6" type="ORF">M011DRAFT_401683</name>
</gene>
<keyword evidence="3" id="KW-0949">S-adenosyl-L-methionine</keyword>
<dbReference type="Gene3D" id="3.90.1420.10">
    <property type="entry name" value="Rubisco LSMT, substrate-binding domain"/>
    <property type="match status" value="1"/>
</dbReference>
<dbReference type="InterPro" id="IPR015353">
    <property type="entry name" value="Rubisco_LSMT_subst-bd"/>
</dbReference>
<dbReference type="Proteomes" id="UP000799440">
    <property type="component" value="Unassembled WGS sequence"/>
</dbReference>
<dbReference type="InterPro" id="IPR036464">
    <property type="entry name" value="Rubisco_LSMT_subst-bd_sf"/>
</dbReference>
<proteinExistence type="predicted"/>
<evidence type="ECO:0000259" key="5">
    <source>
        <dbReference type="PROSITE" id="PS50280"/>
    </source>
</evidence>
<dbReference type="InterPro" id="IPR046341">
    <property type="entry name" value="SET_dom_sf"/>
</dbReference>
<feature type="region of interest" description="Disordered" evidence="4">
    <location>
        <begin position="446"/>
        <end position="474"/>
    </location>
</feature>
<feature type="compositionally biased region" description="Basic and acidic residues" evidence="4">
    <location>
        <begin position="458"/>
        <end position="474"/>
    </location>
</feature>
<evidence type="ECO:0000256" key="2">
    <source>
        <dbReference type="ARBA" id="ARBA00022679"/>
    </source>
</evidence>
<dbReference type="GO" id="GO:0005634">
    <property type="term" value="C:nucleus"/>
    <property type="evidence" value="ECO:0007669"/>
    <property type="project" value="TreeGrafter"/>
</dbReference>
<dbReference type="OrthoDB" id="341421at2759"/>
<dbReference type="InterPro" id="IPR044430">
    <property type="entry name" value="SETD6_SET"/>
</dbReference>
<keyword evidence="7" id="KW-1185">Reference proteome</keyword>
<dbReference type="PROSITE" id="PS50280">
    <property type="entry name" value="SET"/>
    <property type="match status" value="1"/>
</dbReference>
<keyword evidence="1" id="KW-0489">Methyltransferase</keyword>
<feature type="region of interest" description="Disordered" evidence="4">
    <location>
        <begin position="394"/>
        <end position="413"/>
    </location>
</feature>
<evidence type="ECO:0000313" key="6">
    <source>
        <dbReference type="EMBL" id="KAF2747743.1"/>
    </source>
</evidence>
<accession>A0A6A6VC74</accession>
<dbReference type="EMBL" id="MU006571">
    <property type="protein sequence ID" value="KAF2747743.1"/>
    <property type="molecule type" value="Genomic_DNA"/>
</dbReference>
<dbReference type="Pfam" id="PF09273">
    <property type="entry name" value="Rubis-subs-bind"/>
    <property type="match status" value="1"/>
</dbReference>
<name>A0A6A6VC74_9PLEO</name>
<organism evidence="6 7">
    <name type="scientific">Sporormia fimetaria CBS 119925</name>
    <dbReference type="NCBI Taxonomy" id="1340428"/>
    <lineage>
        <taxon>Eukaryota</taxon>
        <taxon>Fungi</taxon>
        <taxon>Dikarya</taxon>
        <taxon>Ascomycota</taxon>
        <taxon>Pezizomycotina</taxon>
        <taxon>Dothideomycetes</taxon>
        <taxon>Pleosporomycetidae</taxon>
        <taxon>Pleosporales</taxon>
        <taxon>Sporormiaceae</taxon>
        <taxon>Sporormia</taxon>
    </lineage>
</organism>
<dbReference type="AlphaFoldDB" id="A0A6A6VC74"/>
<dbReference type="Gene3D" id="3.90.1410.10">
    <property type="entry name" value="set domain protein methyltransferase, domain 1"/>
    <property type="match status" value="1"/>
</dbReference>
<evidence type="ECO:0000256" key="3">
    <source>
        <dbReference type="ARBA" id="ARBA00022691"/>
    </source>
</evidence>
<dbReference type="GO" id="GO:0016279">
    <property type="term" value="F:protein-lysine N-methyltransferase activity"/>
    <property type="evidence" value="ECO:0007669"/>
    <property type="project" value="InterPro"/>
</dbReference>
<dbReference type="FunFam" id="3.90.1410.10:FF:000007">
    <property type="entry name" value="Ribosomal lysine N-methyltransferase 4"/>
    <property type="match status" value="1"/>
</dbReference>
<protein>
    <submittedName>
        <fullName evidence="6">SET domain-containing protein</fullName>
    </submittedName>
</protein>
<dbReference type="InterPro" id="IPR050600">
    <property type="entry name" value="SETD3_SETD6_MTase"/>
</dbReference>
<sequence length="474" mass="53791">MTDFDGASQQFLAWLEQTGTAINPKIALRDLRASHCGRGVVAVQNIEEDELLFRVPRSCILSVENSILSKEIPKATLEYLGPWLSLILVMLYEYKNDSASNWAPYFRVLPTEFNTLMFWEEDELDKLQASAVRDKIGKEEADETFRTQLVPVIQEFADVFFCGDEHAKARAEEMRSPENLQLMHVMGTLIMAYAFDVEPAVANKEVDEEGYASEDEDEALPKGMVPLADMLNADADRNNARLFYEEEFLSMKAIKPIHADEEIFNDYGALPRSDLLRRYGYITDNYAQYDVVEIPHELVIQQARELAPPTFGKRIDYLDEQGVVDSGYDIATSEPFNIQESVSEQLIVLVQALLLPDAEFERLAKSEKLPKPKNMTATDAECLRRIVKARTEQYPTSLEQDLSEPVRAPTTGPYMSKERRYAMARLVRIGEKKILRSAEEALAGIVNQLSSNGAGKRGRQDNLDVSDRRQKARR</sequence>
<evidence type="ECO:0000313" key="7">
    <source>
        <dbReference type="Proteomes" id="UP000799440"/>
    </source>
</evidence>
<dbReference type="InterPro" id="IPR001214">
    <property type="entry name" value="SET_dom"/>
</dbReference>
<evidence type="ECO:0000256" key="4">
    <source>
        <dbReference type="SAM" id="MobiDB-lite"/>
    </source>
</evidence>
<dbReference type="CDD" id="cd19178">
    <property type="entry name" value="SET_SETD6"/>
    <property type="match status" value="1"/>
</dbReference>
<evidence type="ECO:0000256" key="1">
    <source>
        <dbReference type="ARBA" id="ARBA00022603"/>
    </source>
</evidence>
<dbReference type="Pfam" id="PF00856">
    <property type="entry name" value="SET"/>
    <property type="match status" value="1"/>
</dbReference>
<dbReference type="PANTHER" id="PTHR13271:SF34">
    <property type="entry name" value="N-LYSINE METHYLTRANSFERASE SETD6"/>
    <property type="match status" value="1"/>
</dbReference>
<keyword evidence="2" id="KW-0808">Transferase</keyword>
<dbReference type="SUPFAM" id="SSF81822">
    <property type="entry name" value="RuBisCo LSMT C-terminal, substrate-binding domain"/>
    <property type="match status" value="1"/>
</dbReference>
<feature type="domain" description="SET" evidence="5">
    <location>
        <begin position="24"/>
        <end position="268"/>
    </location>
</feature>
<dbReference type="SUPFAM" id="SSF82199">
    <property type="entry name" value="SET domain"/>
    <property type="match status" value="1"/>
</dbReference>
<dbReference type="GO" id="GO:0032259">
    <property type="term" value="P:methylation"/>
    <property type="evidence" value="ECO:0007669"/>
    <property type="project" value="UniProtKB-KW"/>
</dbReference>